<accession>A0A1G8A4X8</accession>
<dbReference type="AlphaFoldDB" id="A0A1G8A4X8"/>
<dbReference type="InterPro" id="IPR038010">
    <property type="entry name" value="YhfW_C"/>
</dbReference>
<sequence length="509" mass="55155">MVSLPGVPESYWVESTATTSFPALAQDVTADVAVVGGGIAGLCAAWELSRAGRSVVVLEADRVAAAVTGYTTAKLSAQHTLIYAQLRRSHGERAARLYAESQQDAIEHVFATVADLGIDCDLERLPAYTYVESAERAEEITAEVDAARQAGLSASLVTETGLPFDVAAAIRVEDQAQFHPRKFLLALVRRMTEDGTRIYERTRVMGLDEGRPCRLACENGTTVTATDVVVATHYPVFDRALLFSRLKPRRELVVAAPVPPEQDPGGMYITPEHHTRSVRTTPYRDGQRLLIITGESAEPGSGDAGERFQRLADWTREHFAGTRISHRWAAQDNSTTDHLPYVGLFHPAAEHVHVAAGFGGWGMSNGVMSGKLLSALITGHDLPWAELYDPRRLHPLREAGPIVKLQAKVARHFVGDRLRSSHVDSVDDIDPGAGAVVRVGGHRCAVYRDPDGVVHAVSAICTHLGCVVAFNQAERTWECPCHGSRFGTDGAVLHGPATRPLEPVDLDNP</sequence>
<dbReference type="SUPFAM" id="SSF51905">
    <property type="entry name" value="FAD/NAD(P)-binding domain"/>
    <property type="match status" value="1"/>
</dbReference>
<dbReference type="GO" id="GO:0004497">
    <property type="term" value="F:monooxygenase activity"/>
    <property type="evidence" value="ECO:0007669"/>
    <property type="project" value="UniProtKB-ARBA"/>
</dbReference>
<evidence type="ECO:0000256" key="3">
    <source>
        <dbReference type="ARBA" id="ARBA00023004"/>
    </source>
</evidence>
<dbReference type="SUPFAM" id="SSF50022">
    <property type="entry name" value="ISP domain"/>
    <property type="match status" value="1"/>
</dbReference>
<dbReference type="Pfam" id="PF01266">
    <property type="entry name" value="DAO"/>
    <property type="match status" value="1"/>
</dbReference>
<name>A0A1G8A4X8_9ACTN</name>
<dbReference type="InterPro" id="IPR005805">
    <property type="entry name" value="Rieske_Fe-S_prot_C"/>
</dbReference>
<dbReference type="OrthoDB" id="9767869at2"/>
<evidence type="ECO:0000259" key="6">
    <source>
        <dbReference type="PROSITE" id="PS51296"/>
    </source>
</evidence>
<protein>
    <submittedName>
        <fullName evidence="7">Glycine/D-amino acid oxidase</fullName>
    </submittedName>
</protein>
<keyword evidence="4" id="KW-0411">Iron-sulfur</keyword>
<dbReference type="InterPro" id="IPR036188">
    <property type="entry name" value="FAD/NAD-bd_sf"/>
</dbReference>
<dbReference type="CDD" id="cd03477">
    <property type="entry name" value="Rieske_YhfW_C"/>
    <property type="match status" value="1"/>
</dbReference>
<feature type="domain" description="Rieske" evidence="6">
    <location>
        <begin position="421"/>
        <end position="509"/>
    </location>
</feature>
<keyword evidence="1" id="KW-0001">2Fe-2S</keyword>
<keyword evidence="2" id="KW-0479">Metal-binding</keyword>
<keyword evidence="3" id="KW-0408">Iron</keyword>
<dbReference type="PANTHER" id="PTHR13847">
    <property type="entry name" value="SARCOSINE DEHYDROGENASE-RELATED"/>
    <property type="match status" value="1"/>
</dbReference>
<dbReference type="PROSITE" id="PS51296">
    <property type="entry name" value="RIESKE"/>
    <property type="match status" value="1"/>
</dbReference>
<dbReference type="GO" id="GO:0051537">
    <property type="term" value="F:2 iron, 2 sulfur cluster binding"/>
    <property type="evidence" value="ECO:0007669"/>
    <property type="project" value="UniProtKB-KW"/>
</dbReference>
<proteinExistence type="predicted"/>
<dbReference type="GO" id="GO:0016020">
    <property type="term" value="C:membrane"/>
    <property type="evidence" value="ECO:0007669"/>
    <property type="project" value="InterPro"/>
</dbReference>
<keyword evidence="5" id="KW-1015">Disulfide bond</keyword>
<dbReference type="PRINTS" id="PR00162">
    <property type="entry name" value="RIESKE"/>
</dbReference>
<evidence type="ECO:0000256" key="4">
    <source>
        <dbReference type="ARBA" id="ARBA00023014"/>
    </source>
</evidence>
<dbReference type="InterPro" id="IPR036922">
    <property type="entry name" value="Rieske_2Fe-2S_sf"/>
</dbReference>
<dbReference type="EMBL" id="FNDJ01000001">
    <property type="protein sequence ID" value="SDH15989.1"/>
    <property type="molecule type" value="Genomic_DNA"/>
</dbReference>
<dbReference type="Gene3D" id="2.102.10.10">
    <property type="entry name" value="Rieske [2Fe-2S] iron-sulphur domain"/>
    <property type="match status" value="1"/>
</dbReference>
<dbReference type="STRING" id="633440.SAMN05421869_101621"/>
<evidence type="ECO:0000256" key="5">
    <source>
        <dbReference type="ARBA" id="ARBA00023157"/>
    </source>
</evidence>
<evidence type="ECO:0000256" key="2">
    <source>
        <dbReference type="ARBA" id="ARBA00022723"/>
    </source>
</evidence>
<reference evidence="7 8" key="1">
    <citation type="submission" date="2016-10" db="EMBL/GenBank/DDBJ databases">
        <authorList>
            <person name="de Groot N.N."/>
        </authorList>
    </citation>
    <scope>NUCLEOTIDE SEQUENCE [LARGE SCALE GENOMIC DNA]</scope>
    <source>
        <strain evidence="7 8">CGMCC 4.6533</strain>
    </source>
</reference>
<evidence type="ECO:0000313" key="7">
    <source>
        <dbReference type="EMBL" id="SDH15989.1"/>
    </source>
</evidence>
<dbReference type="GO" id="GO:0046872">
    <property type="term" value="F:metal ion binding"/>
    <property type="evidence" value="ECO:0007669"/>
    <property type="project" value="UniProtKB-KW"/>
</dbReference>
<dbReference type="GO" id="GO:0016705">
    <property type="term" value="F:oxidoreductase activity, acting on paired donors, with incorporation or reduction of molecular oxygen"/>
    <property type="evidence" value="ECO:0007669"/>
    <property type="project" value="UniProtKB-ARBA"/>
</dbReference>
<dbReference type="InterPro" id="IPR006076">
    <property type="entry name" value="FAD-dep_OxRdtase"/>
</dbReference>
<dbReference type="PANTHER" id="PTHR13847:SF274">
    <property type="entry name" value="RIESKE 2FE-2S IRON-SULFUR PROTEIN YHFW-RELATED"/>
    <property type="match status" value="1"/>
</dbReference>
<dbReference type="Proteomes" id="UP000199202">
    <property type="component" value="Unassembled WGS sequence"/>
</dbReference>
<dbReference type="Pfam" id="PF00355">
    <property type="entry name" value="Rieske"/>
    <property type="match status" value="1"/>
</dbReference>
<dbReference type="RefSeq" id="WP_090928900.1">
    <property type="nucleotide sequence ID" value="NZ_FNDJ01000001.1"/>
</dbReference>
<dbReference type="Gene3D" id="3.30.9.10">
    <property type="entry name" value="D-Amino Acid Oxidase, subunit A, domain 2"/>
    <property type="match status" value="1"/>
</dbReference>
<organism evidence="7 8">
    <name type="scientific">Nonomuraea jiangxiensis</name>
    <dbReference type="NCBI Taxonomy" id="633440"/>
    <lineage>
        <taxon>Bacteria</taxon>
        <taxon>Bacillati</taxon>
        <taxon>Actinomycetota</taxon>
        <taxon>Actinomycetes</taxon>
        <taxon>Streptosporangiales</taxon>
        <taxon>Streptosporangiaceae</taxon>
        <taxon>Nonomuraea</taxon>
    </lineage>
</organism>
<dbReference type="InterPro" id="IPR017941">
    <property type="entry name" value="Rieske_2Fe-2S"/>
</dbReference>
<keyword evidence="8" id="KW-1185">Reference proteome</keyword>
<dbReference type="GO" id="GO:0005737">
    <property type="term" value="C:cytoplasm"/>
    <property type="evidence" value="ECO:0007669"/>
    <property type="project" value="TreeGrafter"/>
</dbReference>
<evidence type="ECO:0000313" key="8">
    <source>
        <dbReference type="Proteomes" id="UP000199202"/>
    </source>
</evidence>
<gene>
    <name evidence="7" type="ORF">SAMN05421869_101621</name>
</gene>
<dbReference type="Gene3D" id="3.50.50.60">
    <property type="entry name" value="FAD/NAD(P)-binding domain"/>
    <property type="match status" value="1"/>
</dbReference>
<evidence type="ECO:0000256" key="1">
    <source>
        <dbReference type="ARBA" id="ARBA00022714"/>
    </source>
</evidence>
<dbReference type="FunFam" id="2.102.10.10:FF:000014">
    <property type="entry name" value="Oxidoreductase, FAD dependent"/>
    <property type="match status" value="1"/>
</dbReference>